<evidence type="ECO:0008006" key="2">
    <source>
        <dbReference type="Google" id="ProtNLM"/>
    </source>
</evidence>
<protein>
    <recommendedName>
        <fullName evidence="2">SnoaL-like domain-containing protein</fullName>
    </recommendedName>
</protein>
<dbReference type="EMBL" id="UINC01020314">
    <property type="protein sequence ID" value="SVA85421.1"/>
    <property type="molecule type" value="Genomic_DNA"/>
</dbReference>
<sequence length="63" mass="7118">VETFAEGNRVATAYTMRADYHGSPIEIQGMFRFLVSEGLVTRRVDYFDSLRFLQQTGGAEPTN</sequence>
<reference evidence="1" key="1">
    <citation type="submission" date="2018-05" db="EMBL/GenBank/DDBJ databases">
        <authorList>
            <person name="Lanie J.A."/>
            <person name="Ng W.-L."/>
            <person name="Kazmierczak K.M."/>
            <person name="Andrzejewski T.M."/>
            <person name="Davidsen T.M."/>
            <person name="Wayne K.J."/>
            <person name="Tettelin H."/>
            <person name="Glass J.I."/>
            <person name="Rusch D."/>
            <person name="Podicherti R."/>
            <person name="Tsui H.-C.T."/>
            <person name="Winkler M.E."/>
        </authorList>
    </citation>
    <scope>NUCLEOTIDE SEQUENCE</scope>
</reference>
<accession>A0A381Z8Y5</accession>
<organism evidence="1">
    <name type="scientific">marine metagenome</name>
    <dbReference type="NCBI Taxonomy" id="408172"/>
    <lineage>
        <taxon>unclassified sequences</taxon>
        <taxon>metagenomes</taxon>
        <taxon>ecological metagenomes</taxon>
    </lineage>
</organism>
<evidence type="ECO:0000313" key="1">
    <source>
        <dbReference type="EMBL" id="SVA85421.1"/>
    </source>
</evidence>
<dbReference type="Gene3D" id="3.10.450.50">
    <property type="match status" value="1"/>
</dbReference>
<feature type="non-terminal residue" evidence="1">
    <location>
        <position position="1"/>
    </location>
</feature>
<dbReference type="InterPro" id="IPR032710">
    <property type="entry name" value="NTF2-like_dom_sf"/>
</dbReference>
<dbReference type="SUPFAM" id="SSF54427">
    <property type="entry name" value="NTF2-like"/>
    <property type="match status" value="1"/>
</dbReference>
<name>A0A381Z8Y5_9ZZZZ</name>
<gene>
    <name evidence="1" type="ORF">METZ01_LOCUS138275</name>
</gene>
<dbReference type="AlphaFoldDB" id="A0A381Z8Y5"/>
<proteinExistence type="predicted"/>